<sequence length="77" mass="9337">MAKKKLKCTKVGMAFNDWFHITQSVDEFKEILARDTKFVDVQVIHRDVYRKIHTRTESIAVDFVRRFYQDEIDLDHY</sequence>
<evidence type="ECO:0000313" key="1">
    <source>
        <dbReference type="EMBL" id="QWG04576.1"/>
    </source>
</evidence>
<name>A0AAX1NAM2_9BACT</name>
<protein>
    <submittedName>
        <fullName evidence="1">Uncharacterized protein</fullName>
    </submittedName>
</protein>
<evidence type="ECO:0000313" key="2">
    <source>
        <dbReference type="Proteomes" id="UP000678679"/>
    </source>
</evidence>
<dbReference type="RefSeq" id="WP_169665468.1">
    <property type="nucleotide sequence ID" value="NZ_CP076133.1"/>
</dbReference>
<organism evidence="1 2">
    <name type="scientific">Flammeovirga yaeyamensis</name>
    <dbReference type="NCBI Taxonomy" id="367791"/>
    <lineage>
        <taxon>Bacteria</taxon>
        <taxon>Pseudomonadati</taxon>
        <taxon>Bacteroidota</taxon>
        <taxon>Cytophagia</taxon>
        <taxon>Cytophagales</taxon>
        <taxon>Flammeovirgaceae</taxon>
        <taxon>Flammeovirga</taxon>
    </lineage>
</organism>
<proteinExistence type="predicted"/>
<accession>A0AAX1NAM2</accession>
<dbReference type="EMBL" id="CP076133">
    <property type="protein sequence ID" value="QWG04576.1"/>
    <property type="molecule type" value="Genomic_DNA"/>
</dbReference>
<dbReference type="Proteomes" id="UP000678679">
    <property type="component" value="Chromosome 2"/>
</dbReference>
<gene>
    <name evidence="1" type="ORF">KMW28_27140</name>
</gene>
<reference evidence="1 2" key="1">
    <citation type="submission" date="2021-05" db="EMBL/GenBank/DDBJ databases">
        <title>Comparative genomic studies on the polysaccharide-degrading batcterial strains of the Flammeovirga genus.</title>
        <authorList>
            <person name="Zewei F."/>
            <person name="Zheng Z."/>
            <person name="Yu L."/>
            <person name="Ruyue G."/>
            <person name="Yanhong M."/>
            <person name="Yuanyuan C."/>
            <person name="Jingyan G."/>
            <person name="Wenjun H."/>
        </authorList>
    </citation>
    <scope>NUCLEOTIDE SEQUENCE [LARGE SCALE GENOMIC DNA]</scope>
    <source>
        <strain evidence="1 2">NBRC:100898</strain>
    </source>
</reference>
<keyword evidence="2" id="KW-1185">Reference proteome</keyword>
<dbReference type="AlphaFoldDB" id="A0AAX1NAM2"/>
<dbReference type="KEGG" id="fya:KMW28_27140"/>